<dbReference type="RefSeq" id="WP_184266121.1">
    <property type="nucleotide sequence ID" value="NZ_JACHKY010000001.1"/>
</dbReference>
<accession>A0A7W7ILH1</accession>
<dbReference type="EMBL" id="JACHKY010000001">
    <property type="protein sequence ID" value="MBB4796540.1"/>
    <property type="molecule type" value="Genomic_DNA"/>
</dbReference>
<evidence type="ECO:0000313" key="2">
    <source>
        <dbReference type="EMBL" id="MBB4796540.1"/>
    </source>
</evidence>
<dbReference type="AlphaFoldDB" id="A0A7W7ILH1"/>
<proteinExistence type="predicted"/>
<evidence type="ECO:0000313" key="3">
    <source>
        <dbReference type="Proteomes" id="UP000539957"/>
    </source>
</evidence>
<gene>
    <name evidence="2" type="ORF">HNP32_000254</name>
</gene>
<keyword evidence="1" id="KW-0732">Signal</keyword>
<feature type="chain" id="PRO_5031131435" description="DUF2271 domain-containing protein" evidence="1">
    <location>
        <begin position="24"/>
        <end position="171"/>
    </location>
</feature>
<evidence type="ECO:0000256" key="1">
    <source>
        <dbReference type="SAM" id="SignalP"/>
    </source>
</evidence>
<dbReference type="PIRSF" id="PIRSF014995">
    <property type="entry name" value="UCP014995"/>
    <property type="match status" value="1"/>
</dbReference>
<dbReference type="Pfam" id="PF10029">
    <property type="entry name" value="DUF2271"/>
    <property type="match status" value="1"/>
</dbReference>
<evidence type="ECO:0008006" key="4">
    <source>
        <dbReference type="Google" id="ProtNLM"/>
    </source>
</evidence>
<dbReference type="Proteomes" id="UP000539957">
    <property type="component" value="Unassembled WGS sequence"/>
</dbReference>
<name>A0A7W7ILH1_9CAUL</name>
<keyword evidence="3" id="KW-1185">Reference proteome</keyword>
<sequence length="171" mass="18224">MRKLPLVLTAAGLAAAAPAVATAADLSVSVELPRISSASYHRPYVAVWIEKPDQSTAQTLAVWYQQTRNNEGDGKDWLKDLRTWWRKGGRAMAMPADGVSGPTKAPGRHAVTVPGARLRNLPAGQYNIVVEAARELGGREVVRVPFRWGAANTAAGTGSTELGAVRVAVTR</sequence>
<dbReference type="InterPro" id="IPR014469">
    <property type="entry name" value="DUF2271"/>
</dbReference>
<protein>
    <recommendedName>
        <fullName evidence="4">DUF2271 domain-containing protein</fullName>
    </recommendedName>
</protein>
<comment type="caution">
    <text evidence="2">The sequence shown here is derived from an EMBL/GenBank/DDBJ whole genome shotgun (WGS) entry which is preliminary data.</text>
</comment>
<feature type="signal peptide" evidence="1">
    <location>
        <begin position="1"/>
        <end position="23"/>
    </location>
</feature>
<reference evidence="2 3" key="1">
    <citation type="submission" date="2020-08" db="EMBL/GenBank/DDBJ databases">
        <title>Functional genomics of gut bacteria from endangered species of beetles.</title>
        <authorList>
            <person name="Carlos-Shanley C."/>
        </authorList>
    </citation>
    <scope>NUCLEOTIDE SEQUENCE [LARGE SCALE GENOMIC DNA]</scope>
    <source>
        <strain evidence="2 3">S00123</strain>
    </source>
</reference>
<organism evidence="2 3">
    <name type="scientific">Brevundimonas bullata</name>
    <dbReference type="NCBI Taxonomy" id="13160"/>
    <lineage>
        <taxon>Bacteria</taxon>
        <taxon>Pseudomonadati</taxon>
        <taxon>Pseudomonadota</taxon>
        <taxon>Alphaproteobacteria</taxon>
        <taxon>Caulobacterales</taxon>
        <taxon>Caulobacteraceae</taxon>
        <taxon>Brevundimonas</taxon>
    </lineage>
</organism>